<dbReference type="GO" id="GO:0006364">
    <property type="term" value="P:rRNA processing"/>
    <property type="evidence" value="ECO:0007669"/>
    <property type="project" value="InterPro"/>
</dbReference>
<dbReference type="InterPro" id="IPR012337">
    <property type="entry name" value="RNaseH-like_sf"/>
</dbReference>
<name>A0A2M7TEQ5_UNCKA</name>
<dbReference type="Pfam" id="PF03652">
    <property type="entry name" value="RuvX"/>
    <property type="match status" value="1"/>
</dbReference>
<evidence type="ECO:0000313" key="1">
    <source>
        <dbReference type="EMBL" id="PIZ44178.1"/>
    </source>
</evidence>
<dbReference type="AlphaFoldDB" id="A0A2M7TEQ5"/>
<dbReference type="InterPro" id="IPR037027">
    <property type="entry name" value="YqgF/RNaseH-like_dom_sf"/>
</dbReference>
<organism evidence="1 2">
    <name type="scientific">candidate division WWE3 bacterium CG_4_10_14_0_2_um_filter_41_14</name>
    <dbReference type="NCBI Taxonomy" id="1975072"/>
    <lineage>
        <taxon>Bacteria</taxon>
        <taxon>Katanobacteria</taxon>
    </lineage>
</organism>
<accession>A0A2M7TEQ5</accession>
<gene>
    <name evidence="1" type="ORF">COY32_06985</name>
</gene>
<protein>
    <recommendedName>
        <fullName evidence="3">YqgF/RNase H-like domain-containing protein</fullName>
    </recommendedName>
</protein>
<dbReference type="SUPFAM" id="SSF53098">
    <property type="entry name" value="Ribonuclease H-like"/>
    <property type="match status" value="1"/>
</dbReference>
<dbReference type="Gene3D" id="3.30.420.140">
    <property type="entry name" value="YqgF/RNase H-like domain"/>
    <property type="match status" value="1"/>
</dbReference>
<comment type="caution">
    <text evidence="1">The sequence shown here is derived from an EMBL/GenBank/DDBJ whole genome shotgun (WGS) entry which is preliminary data.</text>
</comment>
<evidence type="ECO:0008006" key="3">
    <source>
        <dbReference type="Google" id="ProtNLM"/>
    </source>
</evidence>
<sequence length="120" mass="13524">MDQRILTLDPGSSHVGVAVYTKVLGVVALSEIAWTNRFELLTTIYSHIDEYEITHVLLGDMGKEKLSEPFEMIRKKISQEKKIPVSVVSERLTTHQAEYHDGSHSDAACEILRDFLGNPK</sequence>
<dbReference type="Proteomes" id="UP000228920">
    <property type="component" value="Unassembled WGS sequence"/>
</dbReference>
<dbReference type="InterPro" id="IPR005227">
    <property type="entry name" value="YqgF"/>
</dbReference>
<reference evidence="2" key="1">
    <citation type="submission" date="2017-09" db="EMBL/GenBank/DDBJ databases">
        <title>Depth-based differentiation of microbial function through sediment-hosted aquifers and enrichment of novel symbionts in the deep terrestrial subsurface.</title>
        <authorList>
            <person name="Probst A.J."/>
            <person name="Ladd B."/>
            <person name="Jarett J.K."/>
            <person name="Geller-Mcgrath D.E."/>
            <person name="Sieber C.M.K."/>
            <person name="Emerson J.B."/>
            <person name="Anantharaman K."/>
            <person name="Thomas B.C."/>
            <person name="Malmstrom R."/>
            <person name="Stieglmeier M."/>
            <person name="Klingl A."/>
            <person name="Woyke T."/>
            <person name="Ryan C.M."/>
            <person name="Banfield J.F."/>
        </authorList>
    </citation>
    <scope>NUCLEOTIDE SEQUENCE [LARGE SCALE GENOMIC DNA]</scope>
</reference>
<dbReference type="EMBL" id="PFNL01000192">
    <property type="protein sequence ID" value="PIZ44178.1"/>
    <property type="molecule type" value="Genomic_DNA"/>
</dbReference>
<evidence type="ECO:0000313" key="2">
    <source>
        <dbReference type="Proteomes" id="UP000228920"/>
    </source>
</evidence>
<proteinExistence type="predicted"/>